<feature type="region of interest" description="Disordered" evidence="1">
    <location>
        <begin position="1"/>
        <end position="61"/>
    </location>
</feature>
<sequence>MYPSGSVHRIDAQHDDDAARPSHPRTVPTTHAAPHPPTSSSRRARVDGRRDTEREYRGGGRRGLPYLPNIALYVVVHSVVGPPFPILLPLPPTEFASAAFLAPPPPPTVVRGEIFDLASRTTRGAPRRRRPLPRDAAIDLSEDADRDVSSFVEWASRGGIQTADGFDLVGGEYDGRLDVSAVTTRDMPAGSTVIYVPRDMILSSGDVMEEFGRLAEAEELLTDNGYASEIRQYYLVLKVLVELERGHESPWFAYLNSLPRYYSNGASMTLFCYTCIPPLVASMCKDERARLNNLSVKRVVPFLGNDIKGDPKLWKWAYNVVYTRGFEANDGANFNICPMIDYLNHGTENEVWMTYDDSGNCYAQATRDIPANTPLRMSYGDPTNPSFLLARYGFLDESSPATFCKIIPTHVSREMMDLGYSHNRMLFYKETGEVSEEVWDILLYMALGETDPTMQRQFYQAHMDGDSVTKQYIHEQYYPLTAAKLRDHIDTFLDDLDQLERKVDYGARVAADDHPRLPLLLRHNQFVRNTFLTVRAKQGLDQFGYS</sequence>
<feature type="compositionally biased region" description="Low complexity" evidence="1">
    <location>
        <begin position="24"/>
        <end position="41"/>
    </location>
</feature>
<proteinExistence type="predicted"/>
<dbReference type="CDD" id="cd10527">
    <property type="entry name" value="SET_LSMT"/>
    <property type="match status" value="1"/>
</dbReference>
<evidence type="ECO:0008006" key="4">
    <source>
        <dbReference type="Google" id="ProtNLM"/>
    </source>
</evidence>
<evidence type="ECO:0000313" key="2">
    <source>
        <dbReference type="EMBL" id="KAL3807558.1"/>
    </source>
</evidence>
<name>A0ABD3R461_9STRA</name>
<dbReference type="InterPro" id="IPR050600">
    <property type="entry name" value="SETD3_SETD6_MTase"/>
</dbReference>
<dbReference type="EMBL" id="JALLPB020000617">
    <property type="protein sequence ID" value="KAL3807558.1"/>
    <property type="molecule type" value="Genomic_DNA"/>
</dbReference>
<organism evidence="2 3">
    <name type="scientific">Cyclostephanos tholiformis</name>
    <dbReference type="NCBI Taxonomy" id="382380"/>
    <lineage>
        <taxon>Eukaryota</taxon>
        <taxon>Sar</taxon>
        <taxon>Stramenopiles</taxon>
        <taxon>Ochrophyta</taxon>
        <taxon>Bacillariophyta</taxon>
        <taxon>Coscinodiscophyceae</taxon>
        <taxon>Thalassiosirophycidae</taxon>
        <taxon>Stephanodiscales</taxon>
        <taxon>Stephanodiscaceae</taxon>
        <taxon>Cyclostephanos</taxon>
    </lineage>
</organism>
<feature type="compositionally biased region" description="Basic and acidic residues" evidence="1">
    <location>
        <begin position="8"/>
        <end position="20"/>
    </location>
</feature>
<dbReference type="Proteomes" id="UP001530377">
    <property type="component" value="Unassembled WGS sequence"/>
</dbReference>
<dbReference type="InterPro" id="IPR046341">
    <property type="entry name" value="SET_dom_sf"/>
</dbReference>
<dbReference type="Gene3D" id="3.90.1410.10">
    <property type="entry name" value="set domain protein methyltransferase, domain 1"/>
    <property type="match status" value="1"/>
</dbReference>
<protein>
    <recommendedName>
        <fullName evidence="4">SET domain-containing protein</fullName>
    </recommendedName>
</protein>
<dbReference type="PANTHER" id="PTHR13271">
    <property type="entry name" value="UNCHARACTERIZED PUTATIVE METHYLTRANSFERASE"/>
    <property type="match status" value="1"/>
</dbReference>
<accession>A0ABD3R461</accession>
<comment type="caution">
    <text evidence="2">The sequence shown here is derived from an EMBL/GenBank/DDBJ whole genome shotgun (WGS) entry which is preliminary data.</text>
</comment>
<gene>
    <name evidence="2" type="ORF">ACHAXA_001142</name>
</gene>
<feature type="compositionally biased region" description="Basic and acidic residues" evidence="1">
    <location>
        <begin position="44"/>
        <end position="58"/>
    </location>
</feature>
<reference evidence="2 3" key="1">
    <citation type="submission" date="2024-10" db="EMBL/GenBank/DDBJ databases">
        <title>Updated reference genomes for cyclostephanoid diatoms.</title>
        <authorList>
            <person name="Roberts W.R."/>
            <person name="Alverson A.J."/>
        </authorList>
    </citation>
    <scope>NUCLEOTIDE SEQUENCE [LARGE SCALE GENOMIC DNA]</scope>
    <source>
        <strain evidence="2 3">AJA228-03</strain>
    </source>
</reference>
<dbReference type="SUPFAM" id="SSF82199">
    <property type="entry name" value="SET domain"/>
    <property type="match status" value="1"/>
</dbReference>
<dbReference type="AlphaFoldDB" id="A0ABD3R461"/>
<keyword evidence="3" id="KW-1185">Reference proteome</keyword>
<evidence type="ECO:0000256" key="1">
    <source>
        <dbReference type="SAM" id="MobiDB-lite"/>
    </source>
</evidence>
<dbReference type="PANTHER" id="PTHR13271:SF154">
    <property type="entry name" value="GRIP DOMAIN-CONTAINING PROTEIN"/>
    <property type="match status" value="1"/>
</dbReference>
<evidence type="ECO:0000313" key="3">
    <source>
        <dbReference type="Proteomes" id="UP001530377"/>
    </source>
</evidence>